<sequence length="154" mass="18131">MLPLRSIFESEYNKLEQVIRNASFERVRQKLYAYRNVEIHHNFFSIYCKKIIIPTFHLPLRPIPHIISLPSIHPTHNFLDIGLKFKSFKIGCAEVIIIIIFFEKIKFPLRKTYNVGDKLVLSFSDLIFCHFSSSSPSSFLFHFFLLSLLPLSLR</sequence>
<organism evidence="1">
    <name type="scientific">Cacopsylla melanoneura</name>
    <dbReference type="NCBI Taxonomy" id="428564"/>
    <lineage>
        <taxon>Eukaryota</taxon>
        <taxon>Metazoa</taxon>
        <taxon>Ecdysozoa</taxon>
        <taxon>Arthropoda</taxon>
        <taxon>Hexapoda</taxon>
        <taxon>Insecta</taxon>
        <taxon>Pterygota</taxon>
        <taxon>Neoptera</taxon>
        <taxon>Paraneoptera</taxon>
        <taxon>Hemiptera</taxon>
        <taxon>Sternorrhyncha</taxon>
        <taxon>Psylloidea</taxon>
        <taxon>Psyllidae</taxon>
        <taxon>Psyllinae</taxon>
        <taxon>Cacopsylla</taxon>
    </lineage>
</organism>
<dbReference type="EMBL" id="HBUF01269666">
    <property type="protein sequence ID" value="CAG6684886.1"/>
    <property type="molecule type" value="Transcribed_RNA"/>
</dbReference>
<protein>
    <submittedName>
        <fullName evidence="1">Uncharacterized protein</fullName>
    </submittedName>
</protein>
<name>A0A8D8TD93_9HEMI</name>
<reference evidence="1" key="1">
    <citation type="submission" date="2021-05" db="EMBL/GenBank/DDBJ databases">
        <authorList>
            <person name="Alioto T."/>
            <person name="Alioto T."/>
            <person name="Gomez Garrido J."/>
        </authorList>
    </citation>
    <scope>NUCLEOTIDE SEQUENCE</scope>
</reference>
<evidence type="ECO:0000313" key="1">
    <source>
        <dbReference type="EMBL" id="CAG6684886.1"/>
    </source>
</evidence>
<proteinExistence type="predicted"/>
<dbReference type="AlphaFoldDB" id="A0A8D8TD93"/>
<accession>A0A8D8TD93</accession>